<feature type="transmembrane region" description="Helical" evidence="9">
    <location>
        <begin position="548"/>
        <end position="569"/>
    </location>
</feature>
<dbReference type="AlphaFoldDB" id="A0A3D8QYC1"/>
<dbReference type="PROSITE" id="PS01023">
    <property type="entry name" value="PTR2_2"/>
    <property type="match status" value="1"/>
</dbReference>
<dbReference type="EMBL" id="PDLM01000011">
    <property type="protein sequence ID" value="RDW66544.1"/>
    <property type="molecule type" value="Genomic_DNA"/>
</dbReference>
<dbReference type="OrthoDB" id="8904098at2759"/>
<keyword evidence="5 9" id="KW-1133">Transmembrane helix</keyword>
<dbReference type="InterPro" id="IPR000109">
    <property type="entry name" value="POT_fam"/>
</dbReference>
<dbReference type="Pfam" id="PF00854">
    <property type="entry name" value="PTR2"/>
    <property type="match status" value="1"/>
</dbReference>
<comment type="subcellular location">
    <subcellularLocation>
        <location evidence="1 7">Membrane</location>
        <topology evidence="1 7">Multi-pass membrane protein</topology>
    </subcellularLocation>
</comment>
<dbReference type="PROSITE" id="PS01022">
    <property type="entry name" value="PTR2_1"/>
    <property type="match status" value="1"/>
</dbReference>
<organism evidence="10 11">
    <name type="scientific">Coleophoma cylindrospora</name>
    <dbReference type="NCBI Taxonomy" id="1849047"/>
    <lineage>
        <taxon>Eukaryota</taxon>
        <taxon>Fungi</taxon>
        <taxon>Dikarya</taxon>
        <taxon>Ascomycota</taxon>
        <taxon>Pezizomycotina</taxon>
        <taxon>Leotiomycetes</taxon>
        <taxon>Helotiales</taxon>
        <taxon>Dermateaceae</taxon>
        <taxon>Coleophoma</taxon>
    </lineage>
</organism>
<comment type="similarity">
    <text evidence="2 7">Belongs to the major facilitator superfamily. Proton-dependent oligopeptide transporter (POT/PTR) (TC 2.A.17) family.</text>
</comment>
<feature type="transmembrane region" description="Helical" evidence="9">
    <location>
        <begin position="170"/>
        <end position="188"/>
    </location>
</feature>
<feature type="transmembrane region" description="Helical" evidence="9">
    <location>
        <begin position="521"/>
        <end position="542"/>
    </location>
</feature>
<evidence type="ECO:0008006" key="12">
    <source>
        <dbReference type="Google" id="ProtNLM"/>
    </source>
</evidence>
<reference evidence="10 11" key="1">
    <citation type="journal article" date="2018" name="IMA Fungus">
        <title>IMA Genome-F 9: Draft genome sequence of Annulohypoxylon stygium, Aspergillus mulundensis, Berkeleyomyces basicola (syn. Thielaviopsis basicola), Ceratocystis smalleyi, two Cercospora beticola strains, Coleophoma cylindrospora, Fusarium fracticaudum, Phialophora cf. hyalina, and Morchella septimelata.</title>
        <authorList>
            <person name="Wingfield B.D."/>
            <person name="Bills G.F."/>
            <person name="Dong Y."/>
            <person name="Huang W."/>
            <person name="Nel W.J."/>
            <person name="Swalarsk-Parry B.S."/>
            <person name="Vaghefi N."/>
            <person name="Wilken P.M."/>
            <person name="An Z."/>
            <person name="de Beer Z.W."/>
            <person name="De Vos L."/>
            <person name="Chen L."/>
            <person name="Duong T.A."/>
            <person name="Gao Y."/>
            <person name="Hammerbacher A."/>
            <person name="Kikkert J.R."/>
            <person name="Li Y."/>
            <person name="Li H."/>
            <person name="Li K."/>
            <person name="Li Q."/>
            <person name="Liu X."/>
            <person name="Ma X."/>
            <person name="Naidoo K."/>
            <person name="Pethybridge S.J."/>
            <person name="Sun J."/>
            <person name="Steenkamp E.T."/>
            <person name="van der Nest M.A."/>
            <person name="van Wyk S."/>
            <person name="Wingfield M.J."/>
            <person name="Xiong C."/>
            <person name="Yue Q."/>
            <person name="Zhang X."/>
        </authorList>
    </citation>
    <scope>NUCLEOTIDE SEQUENCE [LARGE SCALE GENOMIC DNA]</scope>
    <source>
        <strain evidence="10 11">BP6252</strain>
    </source>
</reference>
<keyword evidence="4 7" id="KW-0812">Transmembrane</keyword>
<evidence type="ECO:0000256" key="3">
    <source>
        <dbReference type="ARBA" id="ARBA00022448"/>
    </source>
</evidence>
<feature type="transmembrane region" description="Helical" evidence="9">
    <location>
        <begin position="434"/>
        <end position="457"/>
    </location>
</feature>
<dbReference type="InterPro" id="IPR018456">
    <property type="entry name" value="PTR2_symporter_CS"/>
</dbReference>
<accession>A0A3D8QYC1</accession>
<proteinExistence type="inferred from homology"/>
<keyword evidence="11" id="KW-1185">Reference proteome</keyword>
<evidence type="ECO:0000256" key="2">
    <source>
        <dbReference type="ARBA" id="ARBA00005982"/>
    </source>
</evidence>
<feature type="transmembrane region" description="Helical" evidence="9">
    <location>
        <begin position="487"/>
        <end position="509"/>
    </location>
</feature>
<evidence type="ECO:0000256" key="9">
    <source>
        <dbReference type="SAM" id="Phobius"/>
    </source>
</evidence>
<dbReference type="SUPFAM" id="SSF103473">
    <property type="entry name" value="MFS general substrate transporter"/>
    <property type="match status" value="1"/>
</dbReference>
<gene>
    <name evidence="10" type="ORF">BP6252_10179</name>
</gene>
<evidence type="ECO:0000256" key="1">
    <source>
        <dbReference type="ARBA" id="ARBA00004141"/>
    </source>
</evidence>
<evidence type="ECO:0000313" key="11">
    <source>
        <dbReference type="Proteomes" id="UP000256645"/>
    </source>
</evidence>
<dbReference type="PANTHER" id="PTHR11654">
    <property type="entry name" value="OLIGOPEPTIDE TRANSPORTER-RELATED"/>
    <property type="match status" value="1"/>
</dbReference>
<dbReference type="Proteomes" id="UP000256645">
    <property type="component" value="Unassembled WGS sequence"/>
</dbReference>
<evidence type="ECO:0000256" key="5">
    <source>
        <dbReference type="ARBA" id="ARBA00022989"/>
    </source>
</evidence>
<dbReference type="InterPro" id="IPR036259">
    <property type="entry name" value="MFS_trans_sf"/>
</dbReference>
<evidence type="ECO:0000256" key="4">
    <source>
        <dbReference type="ARBA" id="ARBA00022692"/>
    </source>
</evidence>
<dbReference type="GO" id="GO:0071916">
    <property type="term" value="F:dipeptide transmembrane transporter activity"/>
    <property type="evidence" value="ECO:0007669"/>
    <property type="project" value="UniProtKB-ARBA"/>
</dbReference>
<feature type="transmembrane region" description="Helical" evidence="9">
    <location>
        <begin position="139"/>
        <end position="158"/>
    </location>
</feature>
<dbReference type="Gene3D" id="1.20.1250.20">
    <property type="entry name" value="MFS general substrate transporter like domains"/>
    <property type="match status" value="1"/>
</dbReference>
<keyword evidence="6 9" id="KW-0472">Membrane</keyword>
<feature type="region of interest" description="Disordered" evidence="8">
    <location>
        <begin position="1"/>
        <end position="60"/>
    </location>
</feature>
<protein>
    <recommendedName>
        <fullName evidence="12">Peptide transporter PTR2-A</fullName>
    </recommendedName>
</protein>
<feature type="transmembrane region" description="Helical" evidence="9">
    <location>
        <begin position="364"/>
        <end position="384"/>
    </location>
</feature>
<dbReference type="GO" id="GO:0005886">
    <property type="term" value="C:plasma membrane"/>
    <property type="evidence" value="ECO:0007669"/>
    <property type="project" value="UniProtKB-ARBA"/>
</dbReference>
<evidence type="ECO:0000313" key="10">
    <source>
        <dbReference type="EMBL" id="RDW66544.1"/>
    </source>
</evidence>
<sequence length="586" mass="64465">MAPSITDRAREAFSSSGAYKPIPDHEIVGSTHSGLPSIGVTDVDGQTTVHDGRQSGDSLNHAFDEIEPTEQEQRTLRRVADELPSSAWIVALIELAERAAYYGISGPFQNYIQNKYKGASGLPGALGLGQSAATRWTSLFQFFCYLTPVFGAIIADSYWGKVKTIVRFSFVYLLGLAVLFVTSLPIAIENGYAFTGLVTAMILVGLGTGGIKSNVSPLIAEQYTGTKETIRVLPSGERVIIDPAVTIERIYTLFYMCINIGSLSSMVTTELESKIGFWSAFLFPVCVFSLGFAALLHSRESYINKPPHGSVVFHAFRVIWIGLRSGFDLDAARPSNQRAGRRYKVSWDDGFVEEIKTALGACKVFLFFPIYWVAFSQMLNNFVSQAGTMELHGIPNDILSNIDALTVIAFIPVLNAVLYPFLQRFRIPFRPIARITVGFVFAACGMLYAAGLQHLIYSRPPCYDHPLHCDASKDGTIPNQIHVAIQIPAYLLIGFSEIFASVAGLEYAYTQAPPSMKSFTMSLFLLTTAGGSVLGMLIAPFANDPYLVWMYLGLATLCFISGAVFWVLFRNEDKAKEQVIPLRRLE</sequence>
<evidence type="ECO:0000256" key="6">
    <source>
        <dbReference type="ARBA" id="ARBA00023136"/>
    </source>
</evidence>
<keyword evidence="3 7" id="KW-0813">Transport</keyword>
<feature type="transmembrane region" description="Helical" evidence="9">
    <location>
        <begin position="404"/>
        <end position="422"/>
    </location>
</feature>
<feature type="transmembrane region" description="Helical" evidence="9">
    <location>
        <begin position="194"/>
        <end position="211"/>
    </location>
</feature>
<evidence type="ECO:0000256" key="8">
    <source>
        <dbReference type="SAM" id="MobiDB-lite"/>
    </source>
</evidence>
<feature type="transmembrane region" description="Helical" evidence="9">
    <location>
        <begin position="275"/>
        <end position="296"/>
    </location>
</feature>
<dbReference type="FunFam" id="1.20.1250.20:FF:000085">
    <property type="entry name" value="MFS peptide transporter Ptr2"/>
    <property type="match status" value="1"/>
</dbReference>
<evidence type="ECO:0000256" key="7">
    <source>
        <dbReference type="RuleBase" id="RU003755"/>
    </source>
</evidence>
<name>A0A3D8QYC1_9HELO</name>
<comment type="caution">
    <text evidence="10">The sequence shown here is derived from an EMBL/GenBank/DDBJ whole genome shotgun (WGS) entry which is preliminary data.</text>
</comment>